<evidence type="ECO:0000313" key="6">
    <source>
        <dbReference type="EMBL" id="SUU38653.1"/>
    </source>
</evidence>
<dbReference type="Pfam" id="PF00929">
    <property type="entry name" value="RNase_T"/>
    <property type="match status" value="1"/>
</dbReference>
<dbReference type="CDD" id="cd06127">
    <property type="entry name" value="DEDDh"/>
    <property type="match status" value="1"/>
</dbReference>
<evidence type="ECO:0000313" key="8">
    <source>
        <dbReference type="Proteomes" id="UP000254507"/>
    </source>
</evidence>
<dbReference type="Proteomes" id="UP000254507">
    <property type="component" value="Unassembled WGS sequence"/>
</dbReference>
<evidence type="ECO:0000256" key="1">
    <source>
        <dbReference type="ARBA" id="ARBA00022722"/>
    </source>
</evidence>
<dbReference type="GO" id="GO:0003676">
    <property type="term" value="F:nucleic acid binding"/>
    <property type="evidence" value="ECO:0007669"/>
    <property type="project" value="InterPro"/>
</dbReference>
<sequence length="240" mass="27566">MKGFSAFFQRFHPLRQLESARQKWQAQTHLPAELNALFAQPYPQTHADLTALSYLSIDFETTGLNSMMDNILSVAAVPIDHFTLNLSQTWHQFVAEQEVKEDTVVINHIVPQMLNGAETLDEVMNQLFALMKGRIVIAHGANIEKRFIQHYLVTRYNISHFPLLWLDTLKIERSFLKQKSSYLPPNYQLASVRKQYGLPEYITHNALIDAIAAGELFFAQSVRLFGKQKMTLGEIYKRAV</sequence>
<dbReference type="SMART" id="SM00479">
    <property type="entry name" value="EXOIII"/>
    <property type="match status" value="1"/>
</dbReference>
<dbReference type="SUPFAM" id="SSF53098">
    <property type="entry name" value="Ribonuclease H-like"/>
    <property type="match status" value="1"/>
</dbReference>
<feature type="domain" description="Exonuclease" evidence="4">
    <location>
        <begin position="53"/>
        <end position="226"/>
    </location>
</feature>
<dbReference type="OrthoDB" id="5497329at2"/>
<dbReference type="GO" id="GO:0005829">
    <property type="term" value="C:cytosol"/>
    <property type="evidence" value="ECO:0007669"/>
    <property type="project" value="TreeGrafter"/>
</dbReference>
<name>A0A263HAQ2_9PAST</name>
<dbReference type="Proteomes" id="UP000215738">
    <property type="component" value="Unassembled WGS sequence"/>
</dbReference>
<proteinExistence type="predicted"/>
<dbReference type="PANTHER" id="PTHR30231:SF4">
    <property type="entry name" value="PROTEIN NEN2"/>
    <property type="match status" value="1"/>
</dbReference>
<evidence type="ECO:0000313" key="7">
    <source>
        <dbReference type="Proteomes" id="UP000215738"/>
    </source>
</evidence>
<evidence type="ECO:0000259" key="4">
    <source>
        <dbReference type="SMART" id="SM00479"/>
    </source>
</evidence>
<keyword evidence="7" id="KW-1185">Reference proteome</keyword>
<dbReference type="RefSeq" id="WP_094946825.1">
    <property type="nucleotide sequence ID" value="NZ_JBMHIA010000034.1"/>
</dbReference>
<organism evidence="6 8">
    <name type="scientific">Actinobacillus seminis</name>
    <dbReference type="NCBI Taxonomy" id="722"/>
    <lineage>
        <taxon>Bacteria</taxon>
        <taxon>Pseudomonadati</taxon>
        <taxon>Pseudomonadota</taxon>
        <taxon>Gammaproteobacteria</taxon>
        <taxon>Pasteurellales</taxon>
        <taxon>Pasteurellaceae</taxon>
        <taxon>Actinobacillus</taxon>
    </lineage>
</organism>
<dbReference type="PANTHER" id="PTHR30231">
    <property type="entry name" value="DNA POLYMERASE III SUBUNIT EPSILON"/>
    <property type="match status" value="1"/>
</dbReference>
<protein>
    <submittedName>
        <fullName evidence="6">DNA polymerase III polC-type</fullName>
        <ecNumber evidence="6">2.7.7.7</ecNumber>
    </submittedName>
    <submittedName>
        <fullName evidence="5">DNA polymerase III subunit epsilon</fullName>
    </submittedName>
</protein>
<dbReference type="EMBL" id="NLFK01000008">
    <property type="protein sequence ID" value="OZN24555.1"/>
    <property type="molecule type" value="Genomic_DNA"/>
</dbReference>
<dbReference type="InterPro" id="IPR012337">
    <property type="entry name" value="RNaseH-like_sf"/>
</dbReference>
<accession>A0A263HAQ2</accession>
<keyword evidence="6" id="KW-0548">Nucleotidyltransferase</keyword>
<keyword evidence="1" id="KW-0540">Nuclease</keyword>
<evidence type="ECO:0000313" key="5">
    <source>
        <dbReference type="EMBL" id="OZN24555.1"/>
    </source>
</evidence>
<dbReference type="InParanoid" id="A0A263HAQ2"/>
<dbReference type="Gene3D" id="3.30.420.10">
    <property type="entry name" value="Ribonuclease H-like superfamily/Ribonuclease H"/>
    <property type="match status" value="1"/>
</dbReference>
<dbReference type="EC" id="2.7.7.7" evidence="6"/>
<reference evidence="6 8" key="2">
    <citation type="submission" date="2018-06" db="EMBL/GenBank/DDBJ databases">
        <authorList>
            <consortium name="Pathogen Informatics"/>
            <person name="Doyle S."/>
        </authorList>
    </citation>
    <scope>NUCLEOTIDE SEQUENCE [LARGE SCALE GENOMIC DNA]</scope>
    <source>
        <strain evidence="6 8">NCTC10851</strain>
    </source>
</reference>
<gene>
    <name evidence="6" type="primary">polC</name>
    <name evidence="5" type="ORF">CFY87_08885</name>
    <name evidence="6" type="ORF">NCTC10851_02198</name>
</gene>
<keyword evidence="2" id="KW-0378">Hydrolase</keyword>
<dbReference type="EMBL" id="UFSB01000001">
    <property type="protein sequence ID" value="SUU38653.1"/>
    <property type="molecule type" value="Genomic_DNA"/>
</dbReference>
<keyword evidence="3" id="KW-0269">Exonuclease</keyword>
<dbReference type="InterPro" id="IPR036397">
    <property type="entry name" value="RNaseH_sf"/>
</dbReference>
<keyword evidence="6" id="KW-0808">Transferase</keyword>
<dbReference type="AlphaFoldDB" id="A0A263HAQ2"/>
<dbReference type="GO" id="GO:0003887">
    <property type="term" value="F:DNA-directed DNA polymerase activity"/>
    <property type="evidence" value="ECO:0007669"/>
    <property type="project" value="UniProtKB-EC"/>
</dbReference>
<evidence type="ECO:0000256" key="2">
    <source>
        <dbReference type="ARBA" id="ARBA00022801"/>
    </source>
</evidence>
<dbReference type="GO" id="GO:0008408">
    <property type="term" value="F:3'-5' exonuclease activity"/>
    <property type="evidence" value="ECO:0007669"/>
    <property type="project" value="TreeGrafter"/>
</dbReference>
<evidence type="ECO:0000256" key="3">
    <source>
        <dbReference type="ARBA" id="ARBA00022839"/>
    </source>
</evidence>
<dbReference type="InterPro" id="IPR013520">
    <property type="entry name" value="Ribonucl_H"/>
</dbReference>
<reference evidence="5 7" key="1">
    <citation type="submission" date="2017-07" db="EMBL/GenBank/DDBJ databases">
        <title>Virulence factors identified in Actinobacillus seminis.</title>
        <authorList>
            <person name="Negrete-Abascal E."/>
            <person name="Vaca-Pacheco S."/>
            <person name="Montes-Garcia F."/>
            <person name="Leyto-Gil A.M."/>
            <person name="Fragoso-Garcia E."/>
            <person name="Carvente-Garcia R."/>
            <person name="Perez-Agueros S."/>
            <person name="Castelan-Sanchez H.G."/>
            <person name="Garcia-Molina A."/>
            <person name="Villamar T.E."/>
            <person name="Vazquez-Cruz C."/>
        </authorList>
    </citation>
    <scope>NUCLEOTIDE SEQUENCE [LARGE SCALE GENOMIC DNA]</scope>
    <source>
        <strain evidence="5 7">ATCC 15768</strain>
    </source>
</reference>